<organism evidence="2 3">
    <name type="scientific">Pendulispora rubella</name>
    <dbReference type="NCBI Taxonomy" id="2741070"/>
    <lineage>
        <taxon>Bacteria</taxon>
        <taxon>Pseudomonadati</taxon>
        <taxon>Myxococcota</taxon>
        <taxon>Myxococcia</taxon>
        <taxon>Myxococcales</taxon>
        <taxon>Sorangiineae</taxon>
        <taxon>Pendulisporaceae</taxon>
        <taxon>Pendulispora</taxon>
    </lineage>
</organism>
<dbReference type="Proteomes" id="UP001374803">
    <property type="component" value="Chromosome"/>
</dbReference>
<evidence type="ECO:0000256" key="1">
    <source>
        <dbReference type="SAM" id="MobiDB-lite"/>
    </source>
</evidence>
<protein>
    <recommendedName>
        <fullName evidence="4">Secreted protein</fullName>
    </recommendedName>
</protein>
<proteinExistence type="predicted"/>
<accession>A0ABZ2L0E4</accession>
<evidence type="ECO:0000313" key="2">
    <source>
        <dbReference type="EMBL" id="WXB04387.1"/>
    </source>
</evidence>
<feature type="compositionally biased region" description="Low complexity" evidence="1">
    <location>
        <begin position="148"/>
        <end position="172"/>
    </location>
</feature>
<dbReference type="EMBL" id="CP089983">
    <property type="protein sequence ID" value="WXB04387.1"/>
    <property type="molecule type" value="Genomic_DNA"/>
</dbReference>
<reference evidence="2" key="1">
    <citation type="submission" date="2021-12" db="EMBL/GenBank/DDBJ databases">
        <title>Discovery of the Pendulisporaceae a myxobacterial family with distinct sporulation behavior and unique specialized metabolism.</title>
        <authorList>
            <person name="Garcia R."/>
            <person name="Popoff A."/>
            <person name="Bader C.D."/>
            <person name="Loehr J."/>
            <person name="Walesch S."/>
            <person name="Walt C."/>
            <person name="Boldt J."/>
            <person name="Bunk B."/>
            <person name="Haeckl F.J.F.P.J."/>
            <person name="Gunesch A.P."/>
            <person name="Birkelbach J."/>
            <person name="Nuebel U."/>
            <person name="Pietschmann T."/>
            <person name="Bach T."/>
            <person name="Mueller R."/>
        </authorList>
    </citation>
    <scope>NUCLEOTIDE SEQUENCE</scope>
    <source>
        <strain evidence="2">MSr11367</strain>
    </source>
</reference>
<gene>
    <name evidence="2" type="ORF">LVJ94_46730</name>
</gene>
<keyword evidence="3" id="KW-1185">Reference proteome</keyword>
<dbReference type="RefSeq" id="WP_394834026.1">
    <property type="nucleotide sequence ID" value="NZ_CP089929.1"/>
</dbReference>
<evidence type="ECO:0000313" key="3">
    <source>
        <dbReference type="Proteomes" id="UP001374803"/>
    </source>
</evidence>
<sequence length="178" mass="17836">MLQRPPHPLKKRAPSIVRAATVSALAVGLGLTALASCGEGSHVYGARAYDRARGCLGPTQTLDVVSGDDPSSNCALKCLVPRAGEAVVYVSQQCPPYPPQFDTSGLQSGCDQAIAAFERGDFCLTDGGSTHPGPDAGGTNNDGGTAQDATIDAASDASDAASDAPDGSDASDGNVTDA</sequence>
<evidence type="ECO:0008006" key="4">
    <source>
        <dbReference type="Google" id="ProtNLM"/>
    </source>
</evidence>
<name>A0ABZ2L0E4_9BACT</name>
<feature type="region of interest" description="Disordered" evidence="1">
    <location>
        <begin position="125"/>
        <end position="178"/>
    </location>
</feature>